<dbReference type="EMBL" id="JAUSUT010000001">
    <property type="protein sequence ID" value="MDQ0379147.1"/>
    <property type="molecule type" value="Genomic_DNA"/>
</dbReference>
<organism evidence="2 3">
    <name type="scientific">Amycolatopsis thermophila</name>
    <dbReference type="NCBI Taxonomy" id="206084"/>
    <lineage>
        <taxon>Bacteria</taxon>
        <taxon>Bacillati</taxon>
        <taxon>Actinomycetota</taxon>
        <taxon>Actinomycetes</taxon>
        <taxon>Pseudonocardiales</taxon>
        <taxon>Pseudonocardiaceae</taxon>
        <taxon>Amycolatopsis</taxon>
    </lineage>
</organism>
<feature type="region of interest" description="Disordered" evidence="1">
    <location>
        <begin position="35"/>
        <end position="56"/>
    </location>
</feature>
<evidence type="ECO:0000256" key="1">
    <source>
        <dbReference type="SAM" id="MobiDB-lite"/>
    </source>
</evidence>
<gene>
    <name evidence="2" type="ORF">FB470_003141</name>
</gene>
<evidence type="ECO:0000313" key="2">
    <source>
        <dbReference type="EMBL" id="MDQ0379147.1"/>
    </source>
</evidence>
<comment type="caution">
    <text evidence="2">The sequence shown here is derived from an EMBL/GenBank/DDBJ whole genome shotgun (WGS) entry which is preliminary data.</text>
</comment>
<accession>A0ABU0EWG6</accession>
<protein>
    <submittedName>
        <fullName evidence="2">Queuine/archaeosine tRNA-ribosyltransferase</fullName>
    </submittedName>
</protein>
<dbReference type="RefSeq" id="WP_306992294.1">
    <property type="nucleotide sequence ID" value="NZ_JAUSUT010000001.1"/>
</dbReference>
<name>A0ABU0EWG6_9PSEU</name>
<keyword evidence="3" id="KW-1185">Reference proteome</keyword>
<sequence>MPERFTDEELDFLRFARFGELPPRVPPEQLVEVVETEQPDLPPARPVFDLGPGGPA</sequence>
<proteinExistence type="predicted"/>
<evidence type="ECO:0000313" key="3">
    <source>
        <dbReference type="Proteomes" id="UP001229651"/>
    </source>
</evidence>
<dbReference type="Proteomes" id="UP001229651">
    <property type="component" value="Unassembled WGS sequence"/>
</dbReference>
<reference evidence="2 3" key="1">
    <citation type="submission" date="2023-07" db="EMBL/GenBank/DDBJ databases">
        <title>Sequencing the genomes of 1000 actinobacteria strains.</title>
        <authorList>
            <person name="Klenk H.-P."/>
        </authorList>
    </citation>
    <scope>NUCLEOTIDE SEQUENCE [LARGE SCALE GENOMIC DNA]</scope>
    <source>
        <strain evidence="2 3">DSM 45805</strain>
    </source>
</reference>